<keyword evidence="6 14" id="KW-0812">Transmembrane</keyword>
<evidence type="ECO:0000256" key="2">
    <source>
        <dbReference type="ARBA" id="ARBA00008823"/>
    </source>
</evidence>
<dbReference type="NCBIfam" id="NF002552">
    <property type="entry name" value="PRK02110.1"/>
    <property type="match status" value="1"/>
</dbReference>
<evidence type="ECO:0000256" key="14">
    <source>
        <dbReference type="HAMAP-Rule" id="MF_00286"/>
    </source>
</evidence>
<comment type="caution">
    <text evidence="16">The sequence shown here is derived from an EMBL/GenBank/DDBJ whole genome shotgun (WGS) entry which is preliminary data.</text>
</comment>
<proteinExistence type="inferred from homology"/>
<keyword evidence="17" id="KW-1185">Reference proteome</keyword>
<reference evidence="16 17" key="1">
    <citation type="submission" date="2018-01" db="EMBL/GenBank/DDBJ databases">
        <title>Whole genome analyses suggest that Burkholderia sensu lato contains two further novel genera in the rhizoxinica-symbiotica group Mycetohabitans gen. nov., and Trinickia gen. nov.: implications for the evolution of diazotrophy and nodulation in the Burkholderiaceae.</title>
        <authorList>
            <person name="Estrada-de los Santos P."/>
            <person name="Palmer M."/>
            <person name="Chavez-Ramirez B."/>
            <person name="Beukes C."/>
            <person name="Steenkamp E.T."/>
            <person name="Hirsch A.M."/>
            <person name="Manyaka P."/>
            <person name="Maluk M."/>
            <person name="Lafos M."/>
            <person name="Crook M."/>
            <person name="Gross E."/>
            <person name="Simon M.F."/>
            <person name="Bueno dos Reis Junior F."/>
            <person name="Poole P.S."/>
            <person name="Venter S.N."/>
            <person name="James E.K."/>
        </authorList>
    </citation>
    <scope>NUCLEOTIDE SEQUENCE [LARGE SCALE GENOMIC DNA]</scope>
    <source>
        <strain evidence="16 17">GIMN1.004</strain>
    </source>
</reference>
<feature type="topological domain" description="Periplasmic" evidence="14">
    <location>
        <begin position="32"/>
        <end position="49"/>
    </location>
</feature>
<dbReference type="PANTHER" id="PTHR36570:SF3">
    <property type="entry name" value="DISULFIDE BOND FORMATION PROTEIN B"/>
    <property type="match status" value="1"/>
</dbReference>
<comment type="similarity">
    <text evidence="2 14">Belongs to the DsbB family.</text>
</comment>
<keyword evidence="3 14" id="KW-0813">Transport</keyword>
<dbReference type="RefSeq" id="WP_102643891.1">
    <property type="nucleotide sequence ID" value="NZ_PNYA01000002.1"/>
</dbReference>
<feature type="disulfide bond" description="Redox-active" evidence="14">
    <location>
        <begin position="41"/>
        <end position="44"/>
    </location>
</feature>
<evidence type="ECO:0000256" key="10">
    <source>
        <dbReference type="ARBA" id="ARBA00023136"/>
    </source>
</evidence>
<comment type="caution">
    <text evidence="14">Lacks conserved residue(s) required for the propagation of feature annotation.</text>
</comment>
<dbReference type="Proteomes" id="UP000235616">
    <property type="component" value="Unassembled WGS sequence"/>
</dbReference>
<feature type="transmembrane region" description="Helical" evidence="15">
    <location>
        <begin position="140"/>
        <end position="159"/>
    </location>
</feature>
<dbReference type="SUPFAM" id="SSF158442">
    <property type="entry name" value="DsbB-like"/>
    <property type="match status" value="1"/>
</dbReference>
<evidence type="ECO:0000256" key="1">
    <source>
        <dbReference type="ARBA" id="ARBA00004429"/>
    </source>
</evidence>
<dbReference type="EMBL" id="PNYA01000002">
    <property type="protein sequence ID" value="PMS23202.1"/>
    <property type="molecule type" value="Genomic_DNA"/>
</dbReference>
<dbReference type="InterPro" id="IPR003752">
    <property type="entry name" value="DiS_bond_form_DsbB/BdbC"/>
</dbReference>
<evidence type="ECO:0000313" key="17">
    <source>
        <dbReference type="Proteomes" id="UP000235616"/>
    </source>
</evidence>
<keyword evidence="13 14" id="KW-0676">Redox-active center</keyword>
<dbReference type="GO" id="GO:0009055">
    <property type="term" value="F:electron transfer activity"/>
    <property type="evidence" value="ECO:0007669"/>
    <property type="project" value="UniProtKB-UniRule"/>
</dbReference>
<keyword evidence="9 14" id="KW-0560">Oxidoreductase</keyword>
<feature type="transmembrane region" description="Helical" evidence="15">
    <location>
        <begin position="70"/>
        <end position="91"/>
    </location>
</feature>
<organism evidence="16 17">
    <name type="scientific">Trinickia dabaoshanensis</name>
    <dbReference type="NCBI Taxonomy" id="564714"/>
    <lineage>
        <taxon>Bacteria</taxon>
        <taxon>Pseudomonadati</taxon>
        <taxon>Pseudomonadota</taxon>
        <taxon>Betaproteobacteria</taxon>
        <taxon>Burkholderiales</taxon>
        <taxon>Burkholderiaceae</taxon>
        <taxon>Trinickia</taxon>
    </lineage>
</organism>
<feature type="transmembrane region" description="Helical" evidence="15">
    <location>
        <begin position="13"/>
        <end position="34"/>
    </location>
</feature>
<protein>
    <recommendedName>
        <fullName evidence="14">Disulfide bond formation protein B</fullName>
    </recommendedName>
    <alternativeName>
        <fullName evidence="14">Disulfide oxidoreductase</fullName>
    </alternativeName>
</protein>
<accession>A0A2N7W1E3</accession>
<keyword evidence="8 14" id="KW-1133">Transmembrane helix</keyword>
<dbReference type="InterPro" id="IPR023380">
    <property type="entry name" value="DsbB-like_sf"/>
</dbReference>
<keyword evidence="4 14" id="KW-1003">Cell membrane</keyword>
<evidence type="ECO:0000256" key="9">
    <source>
        <dbReference type="ARBA" id="ARBA00023002"/>
    </source>
</evidence>
<evidence type="ECO:0000256" key="12">
    <source>
        <dbReference type="ARBA" id="ARBA00023186"/>
    </source>
</evidence>
<dbReference type="PANTHER" id="PTHR36570">
    <property type="entry name" value="DISULFIDE BOND FORMATION PROTEIN B"/>
    <property type="match status" value="1"/>
</dbReference>
<evidence type="ECO:0000256" key="5">
    <source>
        <dbReference type="ARBA" id="ARBA00022519"/>
    </source>
</evidence>
<comment type="subcellular location">
    <subcellularLocation>
        <location evidence="1">Cell inner membrane</location>
        <topology evidence="1">Multi-pass membrane protein</topology>
    </subcellularLocation>
    <subcellularLocation>
        <location evidence="14">Cell membrane</location>
        <topology evidence="14">Multi-pass membrane protein</topology>
    </subcellularLocation>
</comment>
<keyword evidence="11 14" id="KW-1015">Disulfide bond</keyword>
<dbReference type="OrthoDB" id="3711263at2"/>
<dbReference type="InterPro" id="IPR022920">
    <property type="entry name" value="Disulphide_bond_form_DsbB"/>
</dbReference>
<evidence type="ECO:0000256" key="4">
    <source>
        <dbReference type="ARBA" id="ARBA00022475"/>
    </source>
</evidence>
<dbReference type="Pfam" id="PF02600">
    <property type="entry name" value="DsbB"/>
    <property type="match status" value="1"/>
</dbReference>
<keyword evidence="10 14" id="KW-0472">Membrane</keyword>
<dbReference type="Gene3D" id="1.20.1550.10">
    <property type="entry name" value="DsbB-like"/>
    <property type="match status" value="1"/>
</dbReference>
<evidence type="ECO:0000256" key="3">
    <source>
        <dbReference type="ARBA" id="ARBA00022448"/>
    </source>
</evidence>
<feature type="topological domain" description="Periplasmic" evidence="14">
    <location>
        <begin position="88"/>
        <end position="142"/>
    </location>
</feature>
<evidence type="ECO:0000256" key="8">
    <source>
        <dbReference type="ARBA" id="ARBA00022989"/>
    </source>
</evidence>
<evidence type="ECO:0000313" key="16">
    <source>
        <dbReference type="EMBL" id="PMS23202.1"/>
    </source>
</evidence>
<keyword evidence="12 14" id="KW-0143">Chaperone</keyword>
<evidence type="ECO:0000256" key="7">
    <source>
        <dbReference type="ARBA" id="ARBA00022982"/>
    </source>
</evidence>
<evidence type="ECO:0000256" key="13">
    <source>
        <dbReference type="ARBA" id="ARBA00023284"/>
    </source>
</evidence>
<comment type="function">
    <text evidence="14">Required for disulfide bond formation in some periplasmic proteins. Acts by oxidizing the DsbA protein.</text>
</comment>
<feature type="topological domain" description="Cytoplasmic" evidence="14">
    <location>
        <begin position="162"/>
        <end position="168"/>
    </location>
</feature>
<name>A0A2N7W1E3_9BURK</name>
<feature type="transmembrane region" description="Helical" evidence="15">
    <location>
        <begin position="46"/>
        <end position="63"/>
    </location>
</feature>
<sequence>MNAAASFPAAHRWAWRAIGIGSLALVAAAVWVQLALHEDPCPLCIIQRYVFLAIAAFAFTASAGGRRAPLWRVLALAAALTGAAVAARHIYVQAHPSFSCGFDALEPVVDGLPPAHWVPVLFKVAGLCETAYPPILGLTLPMWALVFFAAIALTIGWGLRARTAAQAA</sequence>
<dbReference type="GO" id="GO:0005886">
    <property type="term" value="C:plasma membrane"/>
    <property type="evidence" value="ECO:0007669"/>
    <property type="project" value="UniProtKB-SubCell"/>
</dbReference>
<dbReference type="InterPro" id="IPR050183">
    <property type="entry name" value="DsbB"/>
</dbReference>
<dbReference type="GO" id="GO:0015035">
    <property type="term" value="F:protein-disulfide reductase activity"/>
    <property type="evidence" value="ECO:0007669"/>
    <property type="project" value="UniProtKB-UniRule"/>
</dbReference>
<dbReference type="AlphaFoldDB" id="A0A2N7W1E3"/>
<keyword evidence="7 14" id="KW-0249">Electron transport</keyword>
<dbReference type="HAMAP" id="MF_00286">
    <property type="entry name" value="DsbB"/>
    <property type="match status" value="1"/>
</dbReference>
<evidence type="ECO:0000256" key="6">
    <source>
        <dbReference type="ARBA" id="ARBA00022692"/>
    </source>
</evidence>
<gene>
    <name evidence="14" type="primary">dsbB</name>
    <name evidence="16" type="ORF">C0Z18_03115</name>
</gene>
<keyword evidence="5" id="KW-0997">Cell inner membrane</keyword>
<evidence type="ECO:0000256" key="15">
    <source>
        <dbReference type="SAM" id="Phobius"/>
    </source>
</evidence>
<feature type="topological domain" description="Cytoplasmic" evidence="14">
    <location>
        <begin position="1"/>
        <end position="14"/>
    </location>
</feature>
<evidence type="ECO:0000256" key="11">
    <source>
        <dbReference type="ARBA" id="ARBA00023157"/>
    </source>
</evidence>
<dbReference type="GO" id="GO:0006457">
    <property type="term" value="P:protein folding"/>
    <property type="evidence" value="ECO:0007669"/>
    <property type="project" value="InterPro"/>
</dbReference>